<evidence type="ECO:0000256" key="1">
    <source>
        <dbReference type="SAM" id="MobiDB-lite"/>
    </source>
</evidence>
<feature type="region of interest" description="Disordered" evidence="1">
    <location>
        <begin position="1"/>
        <end position="24"/>
    </location>
</feature>
<dbReference type="RefSeq" id="WP_146953763.1">
    <property type="nucleotide sequence ID" value="NZ_BAABBJ010000002.1"/>
</dbReference>
<comment type="caution">
    <text evidence="2">The sequence shown here is derived from an EMBL/GenBank/DDBJ whole genome shotgun (WGS) entry which is preliminary data.</text>
</comment>
<reference evidence="2 3" key="1">
    <citation type="submission" date="2019-07" db="EMBL/GenBank/DDBJ databases">
        <title>Whole genome shotgun sequence of Cellulomonas soli NBRC 109434.</title>
        <authorList>
            <person name="Hosoyama A."/>
            <person name="Uohara A."/>
            <person name="Ohji S."/>
            <person name="Ichikawa N."/>
        </authorList>
    </citation>
    <scope>NUCLEOTIDE SEQUENCE [LARGE SCALE GENOMIC DNA]</scope>
    <source>
        <strain evidence="2 3">NBRC 109434</strain>
    </source>
</reference>
<name>A0A512PFI0_9CELL</name>
<proteinExistence type="predicted"/>
<sequence>MPTLGQFTSVDPIEGGADNGYSYPTDPNSQFDLDGKKINWGEIGDVLSMASVVTAFCPLPTCQAVTVALGAASPSLIAA</sequence>
<dbReference type="AlphaFoldDB" id="A0A512PFI0"/>
<dbReference type="OrthoDB" id="3751446at2"/>
<accession>A0A512PFI0</accession>
<dbReference type="Proteomes" id="UP000321798">
    <property type="component" value="Unassembled WGS sequence"/>
</dbReference>
<dbReference type="EMBL" id="BKAL01000010">
    <property type="protein sequence ID" value="GEP69964.1"/>
    <property type="molecule type" value="Genomic_DNA"/>
</dbReference>
<keyword evidence="3" id="KW-1185">Reference proteome</keyword>
<evidence type="ECO:0000313" key="2">
    <source>
        <dbReference type="EMBL" id="GEP69964.1"/>
    </source>
</evidence>
<gene>
    <name evidence="2" type="ORF">CSO01_26790</name>
</gene>
<protein>
    <submittedName>
        <fullName evidence="2">Uncharacterized protein</fullName>
    </submittedName>
</protein>
<evidence type="ECO:0000313" key="3">
    <source>
        <dbReference type="Proteomes" id="UP000321798"/>
    </source>
</evidence>
<organism evidence="2 3">
    <name type="scientific">Cellulomonas soli</name>
    <dbReference type="NCBI Taxonomy" id="931535"/>
    <lineage>
        <taxon>Bacteria</taxon>
        <taxon>Bacillati</taxon>
        <taxon>Actinomycetota</taxon>
        <taxon>Actinomycetes</taxon>
        <taxon>Micrococcales</taxon>
        <taxon>Cellulomonadaceae</taxon>
        <taxon>Cellulomonas</taxon>
    </lineage>
</organism>